<gene>
    <name evidence="2" type="ORF">F5X68DRAFT_29886</name>
</gene>
<name>A0A9P8VLG6_9PEZI</name>
<comment type="caution">
    <text evidence="2">The sequence shown here is derived from an EMBL/GenBank/DDBJ whole genome shotgun (WGS) entry which is preliminary data.</text>
</comment>
<sequence length="576" mass="64325">MPRNVRPKSAVSRKIAKRRNSDTSTSSSSLDLSDDGGYSAVEDITDSEDDDEEDVDAAEEEHIITRGATVDTPLGTPRPEPDEPYVADDDDDDEDDDDSSDEELDLEPPEVDVEDEGSWDGIVSEVDENISSDNHATSHRVSHERHVRFANVPSSDSDSTETEDDHADFFPDLFVDQNTLDPSFRREIENDDDDTSSTASGTFWDFHGVYEYTPSNDAEVQAIIQELEDDSTPVGTPFPLQEPAELIPASVKDHIEDEVQELDGYETDGETTEDDDDMPAPPIRRKTRRPSTVQHSDDSDAEPVKVLRGQPRRGRFNLDSSDRKPIAVVNPITRKMMIFTPHRRRHLDLSPEQFNMPQFNMQSSPMVGSSAHIMMSAMYSTNADFGDFLTTQTMGPAEAFFPFPSEADESSDIPDDDEADDAERSLDIDDFLTFDAPAQDEDDIDAWCTSDAIHSTPARPVTASSDGEMLSHINASNVGAFRRDQINQRLILSEKATQDSLAFSSPYNYTALRGIKSDRFETAAVPLTPMRRQKRNMQEFTRSPLETASAKRKASSEHTNGHKRHRSISDVNQLHL</sequence>
<feature type="compositionally biased region" description="Basic and acidic residues" evidence="1">
    <location>
        <begin position="295"/>
        <end position="305"/>
    </location>
</feature>
<protein>
    <submittedName>
        <fullName evidence="2">Uncharacterized protein</fullName>
    </submittedName>
</protein>
<feature type="compositionally biased region" description="Acidic residues" evidence="1">
    <location>
        <begin position="82"/>
        <end position="118"/>
    </location>
</feature>
<feature type="compositionally biased region" description="Basic residues" evidence="1">
    <location>
        <begin position="137"/>
        <end position="148"/>
    </location>
</feature>
<feature type="region of interest" description="Disordered" evidence="1">
    <location>
        <begin position="1"/>
        <end position="166"/>
    </location>
</feature>
<feature type="compositionally biased region" description="Acidic residues" evidence="1">
    <location>
        <begin position="264"/>
        <end position="278"/>
    </location>
</feature>
<feature type="region of interest" description="Disordered" evidence="1">
    <location>
        <begin position="536"/>
        <end position="576"/>
    </location>
</feature>
<feature type="region of interest" description="Disordered" evidence="1">
    <location>
        <begin position="264"/>
        <end position="320"/>
    </location>
</feature>
<feature type="region of interest" description="Disordered" evidence="1">
    <location>
        <begin position="401"/>
        <end position="420"/>
    </location>
</feature>
<proteinExistence type="predicted"/>
<reference evidence="2" key="1">
    <citation type="journal article" date="2021" name="Nat. Commun.">
        <title>Genetic determinants of endophytism in the Arabidopsis root mycobiome.</title>
        <authorList>
            <person name="Mesny F."/>
            <person name="Miyauchi S."/>
            <person name="Thiergart T."/>
            <person name="Pickel B."/>
            <person name="Atanasova L."/>
            <person name="Karlsson M."/>
            <person name="Huettel B."/>
            <person name="Barry K.W."/>
            <person name="Haridas S."/>
            <person name="Chen C."/>
            <person name="Bauer D."/>
            <person name="Andreopoulos W."/>
            <person name="Pangilinan J."/>
            <person name="LaButti K."/>
            <person name="Riley R."/>
            <person name="Lipzen A."/>
            <person name="Clum A."/>
            <person name="Drula E."/>
            <person name="Henrissat B."/>
            <person name="Kohler A."/>
            <person name="Grigoriev I.V."/>
            <person name="Martin F.M."/>
            <person name="Hacquard S."/>
        </authorList>
    </citation>
    <scope>NUCLEOTIDE SEQUENCE</scope>
    <source>
        <strain evidence="2">MPI-SDFR-AT-0117</strain>
    </source>
</reference>
<dbReference type="EMBL" id="JAGSXJ010000002">
    <property type="protein sequence ID" value="KAH6695346.1"/>
    <property type="molecule type" value="Genomic_DNA"/>
</dbReference>
<dbReference type="OrthoDB" id="5399183at2759"/>
<keyword evidence="3" id="KW-1185">Reference proteome</keyword>
<organism evidence="2 3">
    <name type="scientific">Plectosphaerella plurivora</name>
    <dbReference type="NCBI Taxonomy" id="936078"/>
    <lineage>
        <taxon>Eukaryota</taxon>
        <taxon>Fungi</taxon>
        <taxon>Dikarya</taxon>
        <taxon>Ascomycota</taxon>
        <taxon>Pezizomycotina</taxon>
        <taxon>Sordariomycetes</taxon>
        <taxon>Hypocreomycetidae</taxon>
        <taxon>Glomerellales</taxon>
        <taxon>Plectosphaerellaceae</taxon>
        <taxon>Plectosphaerella</taxon>
    </lineage>
</organism>
<dbReference type="Proteomes" id="UP000770015">
    <property type="component" value="Unassembled WGS sequence"/>
</dbReference>
<accession>A0A9P8VLG6</accession>
<evidence type="ECO:0000313" key="2">
    <source>
        <dbReference type="EMBL" id="KAH6695346.1"/>
    </source>
</evidence>
<dbReference type="AlphaFoldDB" id="A0A9P8VLG6"/>
<feature type="compositionally biased region" description="Low complexity" evidence="1">
    <location>
        <begin position="22"/>
        <end position="31"/>
    </location>
</feature>
<feature type="compositionally biased region" description="Acidic residues" evidence="1">
    <location>
        <begin position="43"/>
        <end position="59"/>
    </location>
</feature>
<evidence type="ECO:0000256" key="1">
    <source>
        <dbReference type="SAM" id="MobiDB-lite"/>
    </source>
</evidence>
<evidence type="ECO:0000313" key="3">
    <source>
        <dbReference type="Proteomes" id="UP000770015"/>
    </source>
</evidence>
<feature type="compositionally biased region" description="Acidic residues" evidence="1">
    <location>
        <begin position="406"/>
        <end position="420"/>
    </location>
</feature>